<dbReference type="AlphaFoldDB" id="A0A0A9EBN6"/>
<reference evidence="1" key="2">
    <citation type="journal article" date="2015" name="Data Brief">
        <title>Shoot transcriptome of the giant reed, Arundo donax.</title>
        <authorList>
            <person name="Barrero R.A."/>
            <person name="Guerrero F.D."/>
            <person name="Moolhuijzen P."/>
            <person name="Goolsby J.A."/>
            <person name="Tidwell J."/>
            <person name="Bellgard S.E."/>
            <person name="Bellgard M.I."/>
        </authorList>
    </citation>
    <scope>NUCLEOTIDE SEQUENCE</scope>
    <source>
        <tissue evidence="1">Shoot tissue taken approximately 20 cm above the soil surface</tissue>
    </source>
</reference>
<evidence type="ECO:0000313" key="1">
    <source>
        <dbReference type="EMBL" id="JAD96453.1"/>
    </source>
</evidence>
<name>A0A0A9EBN6_ARUDO</name>
<protein>
    <submittedName>
        <fullName evidence="1">Uncharacterized protein</fullName>
    </submittedName>
</protein>
<accession>A0A0A9EBN6</accession>
<sequence>MRLQTRAFATIGTPSMCRSFTILVSFGEKFPATEINSRNGQYCSEIRYE</sequence>
<reference evidence="1" key="1">
    <citation type="submission" date="2014-09" db="EMBL/GenBank/DDBJ databases">
        <authorList>
            <person name="Magalhaes I.L.F."/>
            <person name="Oliveira U."/>
            <person name="Santos F.R."/>
            <person name="Vidigal T.H.D.A."/>
            <person name="Brescovit A.D."/>
            <person name="Santos A.J."/>
        </authorList>
    </citation>
    <scope>NUCLEOTIDE SEQUENCE</scope>
    <source>
        <tissue evidence="1">Shoot tissue taken approximately 20 cm above the soil surface</tissue>
    </source>
</reference>
<proteinExistence type="predicted"/>
<organism evidence="1">
    <name type="scientific">Arundo donax</name>
    <name type="common">Giant reed</name>
    <name type="synonym">Donax arundinaceus</name>
    <dbReference type="NCBI Taxonomy" id="35708"/>
    <lineage>
        <taxon>Eukaryota</taxon>
        <taxon>Viridiplantae</taxon>
        <taxon>Streptophyta</taxon>
        <taxon>Embryophyta</taxon>
        <taxon>Tracheophyta</taxon>
        <taxon>Spermatophyta</taxon>
        <taxon>Magnoliopsida</taxon>
        <taxon>Liliopsida</taxon>
        <taxon>Poales</taxon>
        <taxon>Poaceae</taxon>
        <taxon>PACMAD clade</taxon>
        <taxon>Arundinoideae</taxon>
        <taxon>Arundineae</taxon>
        <taxon>Arundo</taxon>
    </lineage>
</organism>
<dbReference type="EMBL" id="GBRH01201442">
    <property type="protein sequence ID" value="JAD96453.1"/>
    <property type="molecule type" value="Transcribed_RNA"/>
</dbReference>